<gene>
    <name evidence="6" type="ORF">SAMN05216421_1654</name>
</gene>
<evidence type="ECO:0000256" key="1">
    <source>
        <dbReference type="ARBA" id="ARBA00009437"/>
    </source>
</evidence>
<evidence type="ECO:0000256" key="4">
    <source>
        <dbReference type="ARBA" id="ARBA00023163"/>
    </source>
</evidence>
<sequence length="295" mass="32750">MFRKLPLNALRSFESASRLGSLRDAADELSVTPAAVSLQIRNLEVSLGVKLFDRLRAGLSLTNEGRLLSRQVHQTFSDLSAHLDRFVPDAESGIVRVTTTPSFAALWLIPKLGSFYSAFPDHSVRIETSNEVLDIETDSSFDLAIRSSVKEYPDLHQIKLMTEEFGVFVSPNYANVVDQKPRELIDPAWYGRTGCPASWAQWCSKAGYDSWLEDARFIEYDDEHYALQAAIAGQGYILASLTLAGDSLKRGLLVQHRGDVTIPGASFLALCTPGRERRKPVRQFLDWLVGQSAGT</sequence>
<dbReference type="Gene3D" id="1.10.10.10">
    <property type="entry name" value="Winged helix-like DNA-binding domain superfamily/Winged helix DNA-binding domain"/>
    <property type="match status" value="1"/>
</dbReference>
<dbReference type="SUPFAM" id="SSF46785">
    <property type="entry name" value="Winged helix' DNA-binding domain"/>
    <property type="match status" value="1"/>
</dbReference>
<dbReference type="RefSeq" id="WP_093393034.1">
    <property type="nucleotide sequence ID" value="NZ_LT629736.1"/>
</dbReference>
<comment type="similarity">
    <text evidence="1">Belongs to the LysR transcriptional regulatory family.</text>
</comment>
<dbReference type="STRING" id="487184.SAMN05216421_1654"/>
<evidence type="ECO:0000313" key="7">
    <source>
        <dbReference type="Proteomes" id="UP000243207"/>
    </source>
</evidence>
<dbReference type="InterPro" id="IPR058163">
    <property type="entry name" value="LysR-type_TF_proteobact-type"/>
</dbReference>
<evidence type="ECO:0000256" key="2">
    <source>
        <dbReference type="ARBA" id="ARBA00023015"/>
    </source>
</evidence>
<accession>A0A1H1SSR2</accession>
<evidence type="ECO:0000259" key="5">
    <source>
        <dbReference type="PROSITE" id="PS50931"/>
    </source>
</evidence>
<dbReference type="PANTHER" id="PTHR30537:SF26">
    <property type="entry name" value="GLYCINE CLEAVAGE SYSTEM TRANSCRIPTIONAL ACTIVATOR"/>
    <property type="match status" value="1"/>
</dbReference>
<dbReference type="GO" id="GO:0003700">
    <property type="term" value="F:DNA-binding transcription factor activity"/>
    <property type="evidence" value="ECO:0007669"/>
    <property type="project" value="InterPro"/>
</dbReference>
<dbReference type="EMBL" id="LT629736">
    <property type="protein sequence ID" value="SDS50898.1"/>
    <property type="molecule type" value="Genomic_DNA"/>
</dbReference>
<dbReference type="SUPFAM" id="SSF53850">
    <property type="entry name" value="Periplasmic binding protein-like II"/>
    <property type="match status" value="1"/>
</dbReference>
<evidence type="ECO:0000313" key="6">
    <source>
        <dbReference type="EMBL" id="SDS50898.1"/>
    </source>
</evidence>
<dbReference type="PROSITE" id="PS50931">
    <property type="entry name" value="HTH_LYSR"/>
    <property type="match status" value="1"/>
</dbReference>
<evidence type="ECO:0000256" key="3">
    <source>
        <dbReference type="ARBA" id="ARBA00023125"/>
    </source>
</evidence>
<dbReference type="GO" id="GO:0043565">
    <property type="term" value="F:sequence-specific DNA binding"/>
    <property type="evidence" value="ECO:0007669"/>
    <property type="project" value="TreeGrafter"/>
</dbReference>
<dbReference type="PANTHER" id="PTHR30537">
    <property type="entry name" value="HTH-TYPE TRANSCRIPTIONAL REGULATOR"/>
    <property type="match status" value="1"/>
</dbReference>
<organism evidence="6 7">
    <name type="scientific">Halopseudomonas xinjiangensis</name>
    <dbReference type="NCBI Taxonomy" id="487184"/>
    <lineage>
        <taxon>Bacteria</taxon>
        <taxon>Pseudomonadati</taxon>
        <taxon>Pseudomonadota</taxon>
        <taxon>Gammaproteobacteria</taxon>
        <taxon>Pseudomonadales</taxon>
        <taxon>Pseudomonadaceae</taxon>
        <taxon>Halopseudomonas</taxon>
    </lineage>
</organism>
<keyword evidence="2" id="KW-0805">Transcription regulation</keyword>
<name>A0A1H1SSR2_9GAMM</name>
<feature type="domain" description="HTH lysR-type" evidence="5">
    <location>
        <begin position="5"/>
        <end position="62"/>
    </location>
</feature>
<dbReference type="InterPro" id="IPR000847">
    <property type="entry name" value="LysR_HTH_N"/>
</dbReference>
<dbReference type="AlphaFoldDB" id="A0A1H1SSR2"/>
<dbReference type="Proteomes" id="UP000243207">
    <property type="component" value="Chromosome I"/>
</dbReference>
<dbReference type="InterPro" id="IPR005119">
    <property type="entry name" value="LysR_subst-bd"/>
</dbReference>
<dbReference type="GO" id="GO:0006351">
    <property type="term" value="P:DNA-templated transcription"/>
    <property type="evidence" value="ECO:0007669"/>
    <property type="project" value="TreeGrafter"/>
</dbReference>
<dbReference type="InterPro" id="IPR036388">
    <property type="entry name" value="WH-like_DNA-bd_sf"/>
</dbReference>
<dbReference type="Gene3D" id="3.40.190.10">
    <property type="entry name" value="Periplasmic binding protein-like II"/>
    <property type="match status" value="2"/>
</dbReference>
<dbReference type="Pfam" id="PF00126">
    <property type="entry name" value="HTH_1"/>
    <property type="match status" value="1"/>
</dbReference>
<keyword evidence="7" id="KW-1185">Reference proteome</keyword>
<dbReference type="InterPro" id="IPR036390">
    <property type="entry name" value="WH_DNA-bd_sf"/>
</dbReference>
<keyword evidence="3" id="KW-0238">DNA-binding</keyword>
<keyword evidence="4" id="KW-0804">Transcription</keyword>
<proteinExistence type="inferred from homology"/>
<dbReference type="Pfam" id="PF03466">
    <property type="entry name" value="LysR_substrate"/>
    <property type="match status" value="1"/>
</dbReference>
<reference evidence="7" key="1">
    <citation type="submission" date="2016-10" db="EMBL/GenBank/DDBJ databases">
        <authorList>
            <person name="Varghese N."/>
            <person name="Submissions S."/>
        </authorList>
    </citation>
    <scope>NUCLEOTIDE SEQUENCE [LARGE SCALE GENOMIC DNA]</scope>
    <source>
        <strain evidence="7">NRRL B-51270</strain>
    </source>
</reference>
<dbReference type="OrthoDB" id="5526340at2"/>
<protein>
    <submittedName>
        <fullName evidence="6">Transcriptional regulator, LysR family</fullName>
    </submittedName>
</protein>